<keyword evidence="4" id="KW-0460">Magnesium</keyword>
<organism evidence="7 8">
    <name type="scientific">Alkalibacillus salilacus</name>
    <dbReference type="NCBI Taxonomy" id="284582"/>
    <lineage>
        <taxon>Bacteria</taxon>
        <taxon>Bacillati</taxon>
        <taxon>Bacillota</taxon>
        <taxon>Bacilli</taxon>
        <taxon>Bacillales</taxon>
        <taxon>Bacillaceae</taxon>
        <taxon>Alkalibacillus</taxon>
    </lineage>
</organism>
<keyword evidence="5" id="KW-0694">RNA-binding</keyword>
<dbReference type="PROSITE" id="PS50126">
    <property type="entry name" value="S1"/>
    <property type="match status" value="1"/>
</dbReference>
<dbReference type="InterPro" id="IPR004659">
    <property type="entry name" value="RNase_E/G"/>
</dbReference>
<dbReference type="Proteomes" id="UP001224359">
    <property type="component" value="Unassembled WGS sequence"/>
</dbReference>
<feature type="domain" description="S1 motif" evidence="6">
    <location>
        <begin position="37"/>
        <end position="101"/>
    </location>
</feature>
<dbReference type="Pfam" id="PF10150">
    <property type="entry name" value="RNase_E_G"/>
    <property type="match status" value="1"/>
</dbReference>
<dbReference type="InterPro" id="IPR019307">
    <property type="entry name" value="RNA-bd_AU-1/RNase_E/G"/>
</dbReference>
<evidence type="ECO:0000256" key="2">
    <source>
        <dbReference type="ARBA" id="ARBA00022723"/>
    </source>
</evidence>
<evidence type="ECO:0000256" key="4">
    <source>
        <dbReference type="ARBA" id="ARBA00022842"/>
    </source>
</evidence>
<dbReference type="PANTHER" id="PTHR30001:SF0">
    <property type="entry name" value="RIBONUCLEASE G"/>
    <property type="match status" value="1"/>
</dbReference>
<evidence type="ECO:0000259" key="6">
    <source>
        <dbReference type="PROSITE" id="PS50126"/>
    </source>
</evidence>
<protein>
    <submittedName>
        <fullName evidence="7">Ribonuclease G</fullName>
        <ecNumber evidence="7">3.1.26.-</ecNumber>
    </submittedName>
</protein>
<evidence type="ECO:0000256" key="5">
    <source>
        <dbReference type="ARBA" id="ARBA00022884"/>
    </source>
</evidence>
<keyword evidence="3 7" id="KW-0378">Hydrolase</keyword>
<dbReference type="InterPro" id="IPR012340">
    <property type="entry name" value="NA-bd_OB-fold"/>
</dbReference>
<dbReference type="SUPFAM" id="SSF50249">
    <property type="entry name" value="Nucleic acid-binding proteins"/>
    <property type="match status" value="1"/>
</dbReference>
<evidence type="ECO:0000313" key="8">
    <source>
        <dbReference type="Proteomes" id="UP001224359"/>
    </source>
</evidence>
<evidence type="ECO:0000313" key="7">
    <source>
        <dbReference type="EMBL" id="MDQ0158753.1"/>
    </source>
</evidence>
<gene>
    <name evidence="7" type="ORF">J2S77_000709</name>
</gene>
<dbReference type="RefSeq" id="WP_306974686.1">
    <property type="nucleotide sequence ID" value="NZ_JAUSTQ010000002.1"/>
</dbReference>
<keyword evidence="2" id="KW-0479">Metal-binding</keyword>
<accession>A0ABT9VCT0</accession>
<evidence type="ECO:0000256" key="1">
    <source>
        <dbReference type="ARBA" id="ARBA00001946"/>
    </source>
</evidence>
<sequence>MRQIWIQTKTRHQLYLDQINGQTADVLFQRITDFQTGDILYGTVKQVDHRLKACFIDVGQGDIAYLPYRNMVDEKVSHGDWLLVQVERLATPSKYITVTTKLQIKDDALVYSPFETSIHVSHKLTNEERDYLIDLLSPYVDEGLIVRTKANHQDQTTLINGLERLKIEYKQINEMPVKKGLVYRQSHPFMTALQQTDLSEVDRIIVDEPNMKEKILSVLPHVSDRLNLDRHYLHHRPYGYESLADELTRRQISLPSGASLTIDQTEALTAVDVDFGSYRIHQQTEPDYMVINREAVTQLAKILKERNVFGAIIVDLLNMQSNKEQQEIINTLKHQNIQQSASIHIVGFTKLGMLELTRKREVTNSYQFFGVDQRTLAPTENYYLQQLEEELCWFNEDRSIDVIHLEVDSSYSSMMKPFLKMLHETHEFHFPLYISTKKGLQSPYQLYKIGNVHWLLSRYEDKGLSIDKVF</sequence>
<keyword evidence="8" id="KW-1185">Reference proteome</keyword>
<reference evidence="7 8" key="1">
    <citation type="submission" date="2023-07" db="EMBL/GenBank/DDBJ databases">
        <title>Genomic Encyclopedia of Type Strains, Phase IV (KMG-IV): sequencing the most valuable type-strain genomes for metagenomic binning, comparative biology and taxonomic classification.</title>
        <authorList>
            <person name="Goeker M."/>
        </authorList>
    </citation>
    <scope>NUCLEOTIDE SEQUENCE [LARGE SCALE GENOMIC DNA]</scope>
    <source>
        <strain evidence="7 8">DSM 16460</strain>
    </source>
</reference>
<evidence type="ECO:0000256" key="3">
    <source>
        <dbReference type="ARBA" id="ARBA00022801"/>
    </source>
</evidence>
<comment type="caution">
    <text evidence="7">The sequence shown here is derived from an EMBL/GenBank/DDBJ whole genome shotgun (WGS) entry which is preliminary data.</text>
</comment>
<dbReference type="PANTHER" id="PTHR30001">
    <property type="entry name" value="RIBONUCLEASE"/>
    <property type="match status" value="1"/>
</dbReference>
<proteinExistence type="predicted"/>
<dbReference type="EMBL" id="JAUSTQ010000002">
    <property type="protein sequence ID" value="MDQ0158753.1"/>
    <property type="molecule type" value="Genomic_DNA"/>
</dbReference>
<dbReference type="EC" id="3.1.26.-" evidence="7"/>
<dbReference type="SMART" id="SM00316">
    <property type="entry name" value="S1"/>
    <property type="match status" value="1"/>
</dbReference>
<comment type="cofactor">
    <cofactor evidence="1">
        <name>Mg(2+)</name>
        <dbReference type="ChEBI" id="CHEBI:18420"/>
    </cofactor>
</comment>
<dbReference type="GO" id="GO:0016787">
    <property type="term" value="F:hydrolase activity"/>
    <property type="evidence" value="ECO:0007669"/>
    <property type="project" value="UniProtKB-KW"/>
</dbReference>
<name>A0ABT9VCT0_9BACI</name>
<dbReference type="Gene3D" id="2.40.50.140">
    <property type="entry name" value="Nucleic acid-binding proteins"/>
    <property type="match status" value="1"/>
</dbReference>
<dbReference type="InterPro" id="IPR003029">
    <property type="entry name" value="S1_domain"/>
</dbReference>